<feature type="coiled-coil region" evidence="1">
    <location>
        <begin position="51"/>
        <end position="109"/>
    </location>
</feature>
<evidence type="ECO:0008006" key="7">
    <source>
        <dbReference type="Google" id="ProtNLM"/>
    </source>
</evidence>
<dbReference type="Pfam" id="PF00563">
    <property type="entry name" value="EAL"/>
    <property type="match status" value="1"/>
</dbReference>
<dbReference type="PANTHER" id="PTHR44757:SF2">
    <property type="entry name" value="BIOFILM ARCHITECTURE MAINTENANCE PROTEIN MBAA"/>
    <property type="match status" value="1"/>
</dbReference>
<dbReference type="AlphaFoldDB" id="A0A8J4H2T2"/>
<keyword evidence="2" id="KW-1133">Transmembrane helix</keyword>
<sequence length="507" mass="58996">MRRKTRNLYFLPVLVLYLLGSAAWVYWQLQHAWFVGITAAACLYFMVLFALDAKEKRQKELDHRRSEARIKHMAYYDDMTGLPNRRMFREKLEERLQMLRNQNETVVVIYLDIDRFKLINDSLGHDSGDMLLLQIAERLTHCVGVKDFLSRMEGDEYAIFYSGVYRQEDIEELVSAITDRLEPAFQVQDYSIHISASLGISMRMEDDDTPELLMKYADLALSRAKEQGRNNYQLYTHSMNMRSMERLQMENDMRRALADEQFILHYQPQVNVTTGEVIGMEALLRWKHPERGMIPPGRFIPVAEENGMIVPIGKWVLYQACKQNKEWQDLGYAKVPVSVNLSTRQFVQQNLPEQVAEVLRETGLEPRYLELELTESMTLDVEYTVKTLVQLKQLGIQISIDDFGTGYSSLSYLKKFPIHKLKIDRSFVRDIMDDPNDAAIVATIIAMARHLKLQVIAEGVETVEQLHYLRENHCHEVQGYYFSEPIPKDKAESFFSNWNEVAAGLHL</sequence>
<dbReference type="SMART" id="SM00267">
    <property type="entry name" value="GGDEF"/>
    <property type="match status" value="1"/>
</dbReference>
<proteinExistence type="predicted"/>
<dbReference type="Proteomes" id="UP000677918">
    <property type="component" value="Unassembled WGS sequence"/>
</dbReference>
<dbReference type="InterPro" id="IPR043128">
    <property type="entry name" value="Rev_trsase/Diguanyl_cyclase"/>
</dbReference>
<dbReference type="PANTHER" id="PTHR44757">
    <property type="entry name" value="DIGUANYLATE CYCLASE DGCP"/>
    <property type="match status" value="1"/>
</dbReference>
<dbReference type="SUPFAM" id="SSF55073">
    <property type="entry name" value="Nucleotide cyclase"/>
    <property type="match status" value="1"/>
</dbReference>
<dbReference type="RefSeq" id="WP_213412680.1">
    <property type="nucleotide sequence ID" value="NZ_BOVK01000036.1"/>
</dbReference>
<name>A0A8J4H2T2_9BACL</name>
<dbReference type="EMBL" id="BOVK01000036">
    <property type="protein sequence ID" value="GIQ69898.1"/>
    <property type="molecule type" value="Genomic_DNA"/>
</dbReference>
<gene>
    <name evidence="5" type="ORF">XYCOK13_27220</name>
</gene>
<keyword evidence="2" id="KW-0812">Transmembrane</keyword>
<feature type="transmembrane region" description="Helical" evidence="2">
    <location>
        <begin position="7"/>
        <end position="27"/>
    </location>
</feature>
<evidence type="ECO:0000259" key="3">
    <source>
        <dbReference type="PROSITE" id="PS50883"/>
    </source>
</evidence>
<dbReference type="FunFam" id="3.20.20.450:FF:000001">
    <property type="entry name" value="Cyclic di-GMP phosphodiesterase yahA"/>
    <property type="match status" value="1"/>
</dbReference>
<dbReference type="NCBIfam" id="TIGR00254">
    <property type="entry name" value="GGDEF"/>
    <property type="match status" value="1"/>
</dbReference>
<reference evidence="5" key="1">
    <citation type="submission" date="2021-04" db="EMBL/GenBank/DDBJ databases">
        <title>Draft genome sequence of Xylanibacillus composti strain K13.</title>
        <authorList>
            <person name="Uke A."/>
            <person name="Chhe C."/>
            <person name="Baramee S."/>
            <person name="Kosugi A."/>
        </authorList>
    </citation>
    <scope>NUCLEOTIDE SEQUENCE</scope>
    <source>
        <strain evidence="5">K13</strain>
    </source>
</reference>
<protein>
    <recommendedName>
        <fullName evidence="7">Diguanylate cyclase (GGDEF)-like protein</fullName>
    </recommendedName>
</protein>
<dbReference type="InterPro" id="IPR029787">
    <property type="entry name" value="Nucleotide_cyclase"/>
</dbReference>
<keyword evidence="6" id="KW-1185">Reference proteome</keyword>
<dbReference type="CDD" id="cd01949">
    <property type="entry name" value="GGDEF"/>
    <property type="match status" value="1"/>
</dbReference>
<accession>A0A8J4H2T2</accession>
<dbReference type="Pfam" id="PF00990">
    <property type="entry name" value="GGDEF"/>
    <property type="match status" value="1"/>
</dbReference>
<comment type="caution">
    <text evidence="5">The sequence shown here is derived from an EMBL/GenBank/DDBJ whole genome shotgun (WGS) entry which is preliminary data.</text>
</comment>
<evidence type="ECO:0000259" key="4">
    <source>
        <dbReference type="PROSITE" id="PS50887"/>
    </source>
</evidence>
<dbReference type="SMART" id="SM00052">
    <property type="entry name" value="EAL"/>
    <property type="match status" value="1"/>
</dbReference>
<feature type="domain" description="EAL" evidence="3">
    <location>
        <begin position="246"/>
        <end position="499"/>
    </location>
</feature>
<dbReference type="InterPro" id="IPR052155">
    <property type="entry name" value="Biofilm_reg_signaling"/>
</dbReference>
<evidence type="ECO:0000256" key="2">
    <source>
        <dbReference type="SAM" id="Phobius"/>
    </source>
</evidence>
<keyword evidence="1" id="KW-0175">Coiled coil</keyword>
<organism evidence="5 6">
    <name type="scientific">Xylanibacillus composti</name>
    <dbReference type="NCBI Taxonomy" id="1572762"/>
    <lineage>
        <taxon>Bacteria</taxon>
        <taxon>Bacillati</taxon>
        <taxon>Bacillota</taxon>
        <taxon>Bacilli</taxon>
        <taxon>Bacillales</taxon>
        <taxon>Paenibacillaceae</taxon>
        <taxon>Xylanibacillus</taxon>
    </lineage>
</organism>
<evidence type="ECO:0000313" key="5">
    <source>
        <dbReference type="EMBL" id="GIQ69898.1"/>
    </source>
</evidence>
<evidence type="ECO:0000256" key="1">
    <source>
        <dbReference type="SAM" id="Coils"/>
    </source>
</evidence>
<dbReference type="InterPro" id="IPR000160">
    <property type="entry name" value="GGDEF_dom"/>
</dbReference>
<dbReference type="InterPro" id="IPR001633">
    <property type="entry name" value="EAL_dom"/>
</dbReference>
<keyword evidence="2" id="KW-0472">Membrane</keyword>
<feature type="domain" description="GGDEF" evidence="4">
    <location>
        <begin position="104"/>
        <end position="237"/>
    </location>
</feature>
<evidence type="ECO:0000313" key="6">
    <source>
        <dbReference type="Proteomes" id="UP000677918"/>
    </source>
</evidence>
<feature type="transmembrane region" description="Helical" evidence="2">
    <location>
        <begin position="33"/>
        <end position="51"/>
    </location>
</feature>
<dbReference type="PROSITE" id="PS50887">
    <property type="entry name" value="GGDEF"/>
    <property type="match status" value="1"/>
</dbReference>
<dbReference type="SUPFAM" id="SSF141868">
    <property type="entry name" value="EAL domain-like"/>
    <property type="match status" value="1"/>
</dbReference>
<dbReference type="Gene3D" id="3.20.20.450">
    <property type="entry name" value="EAL domain"/>
    <property type="match status" value="1"/>
</dbReference>
<dbReference type="Gene3D" id="3.30.70.270">
    <property type="match status" value="1"/>
</dbReference>
<dbReference type="CDD" id="cd01948">
    <property type="entry name" value="EAL"/>
    <property type="match status" value="1"/>
</dbReference>
<dbReference type="InterPro" id="IPR035919">
    <property type="entry name" value="EAL_sf"/>
</dbReference>
<dbReference type="PROSITE" id="PS50883">
    <property type="entry name" value="EAL"/>
    <property type="match status" value="1"/>
</dbReference>